<dbReference type="PROSITE" id="PS50889">
    <property type="entry name" value="S4"/>
    <property type="match status" value="1"/>
</dbReference>
<dbReference type="SMART" id="SM00363">
    <property type="entry name" value="S4"/>
    <property type="match status" value="1"/>
</dbReference>
<evidence type="ECO:0000256" key="5">
    <source>
        <dbReference type="ARBA" id="ARBA00022552"/>
    </source>
</evidence>
<dbReference type="CDD" id="cd02869">
    <property type="entry name" value="PseudoU_synth_RluA_like"/>
    <property type="match status" value="1"/>
</dbReference>
<evidence type="ECO:0000256" key="8">
    <source>
        <dbReference type="RuleBase" id="RU362028"/>
    </source>
</evidence>
<dbReference type="InterPro" id="IPR006225">
    <property type="entry name" value="PsdUridine_synth_RluC/D"/>
</dbReference>
<evidence type="ECO:0000259" key="9">
    <source>
        <dbReference type="SMART" id="SM00363"/>
    </source>
</evidence>
<comment type="function">
    <text evidence="3">Responsible for synthesis of pseudouridine from uracil at positions 955, 2504 and 2580 in 23S ribosomal RNA.</text>
</comment>
<dbReference type="InterPro" id="IPR020103">
    <property type="entry name" value="PsdUridine_synth_cat_dom_sf"/>
</dbReference>
<evidence type="ECO:0000256" key="1">
    <source>
        <dbReference type="ARBA" id="ARBA00000073"/>
    </source>
</evidence>
<evidence type="ECO:0000256" key="7">
    <source>
        <dbReference type="PROSITE-ProRule" id="PRU00182"/>
    </source>
</evidence>
<evidence type="ECO:0000313" key="10">
    <source>
        <dbReference type="EMBL" id="MEQ2360051.1"/>
    </source>
</evidence>
<dbReference type="NCBIfam" id="TIGR00005">
    <property type="entry name" value="rluA_subfam"/>
    <property type="match status" value="1"/>
</dbReference>
<dbReference type="CDD" id="cd00165">
    <property type="entry name" value="S4"/>
    <property type="match status" value="1"/>
</dbReference>
<gene>
    <name evidence="10" type="ORF">WMO75_17315</name>
</gene>
<evidence type="ECO:0000313" key="11">
    <source>
        <dbReference type="Proteomes" id="UP001446032"/>
    </source>
</evidence>
<protein>
    <recommendedName>
        <fullName evidence="8">Pseudouridine synthase</fullName>
        <ecNumber evidence="8">5.4.99.-</ecNumber>
    </recommendedName>
</protein>
<dbReference type="InterPro" id="IPR050188">
    <property type="entry name" value="RluA_PseudoU_synthase"/>
</dbReference>
<name>A0ABV1APR7_9FIRM</name>
<evidence type="ECO:0000256" key="2">
    <source>
        <dbReference type="ARBA" id="ARBA00000381"/>
    </source>
</evidence>
<dbReference type="InterPro" id="IPR036986">
    <property type="entry name" value="S4_RNA-bd_sf"/>
</dbReference>
<dbReference type="SUPFAM" id="SSF55120">
    <property type="entry name" value="Pseudouridine synthase"/>
    <property type="match status" value="1"/>
</dbReference>
<proteinExistence type="inferred from homology"/>
<evidence type="ECO:0000256" key="3">
    <source>
        <dbReference type="ARBA" id="ARBA00002876"/>
    </source>
</evidence>
<dbReference type="Pfam" id="PF01479">
    <property type="entry name" value="S4"/>
    <property type="match status" value="1"/>
</dbReference>
<keyword evidence="6 8" id="KW-0413">Isomerase</keyword>
<dbReference type="PANTHER" id="PTHR21600">
    <property type="entry name" value="MITOCHONDRIAL RNA PSEUDOURIDINE SYNTHASE"/>
    <property type="match status" value="1"/>
</dbReference>
<dbReference type="InterPro" id="IPR006145">
    <property type="entry name" value="PsdUridine_synth_RsuA/RluA"/>
</dbReference>
<comment type="catalytic activity">
    <reaction evidence="1 8">
        <text>a uridine in RNA = a pseudouridine in RNA</text>
        <dbReference type="Rhea" id="RHEA:48348"/>
        <dbReference type="Rhea" id="RHEA-COMP:12068"/>
        <dbReference type="Rhea" id="RHEA-COMP:12069"/>
        <dbReference type="ChEBI" id="CHEBI:65314"/>
        <dbReference type="ChEBI" id="CHEBI:65315"/>
    </reaction>
</comment>
<dbReference type="InterPro" id="IPR002942">
    <property type="entry name" value="S4_RNA-bd"/>
</dbReference>
<sequence>MKEFQIRDNEAGQRFDKYLSKLLRNAPKSFFYKMLRKKNITLNGKKATGNEKLEAGDQVKLFLSDETFDKFSQQDKAARAVTTLDVLYEDADVLLINKPAGMLSQPDDTKEPSMVEYVIGYLLEKGELTEEDLRTFRPSVCNRLDKNTSGIIAAGKSLVGLQELSELFHDRTVHKEYLCIVKGVLREKKHIKGYLYKDTKQNKVAIYKQKQKEAQPIETVYEPLEDNGEVTLLKVGLITGRTHQIRAHLASEGHPLAGDTKYGQDAFNRRYREKYQLKHQLLHAFRLSFPDGMEGRLSDLSGKCFRAPLPAQFERIIKEEKLGEKLL</sequence>
<keyword evidence="11" id="KW-1185">Reference proteome</keyword>
<accession>A0ABV1APR7</accession>
<reference evidence="10 11" key="1">
    <citation type="submission" date="2024-03" db="EMBL/GenBank/DDBJ databases">
        <title>Human intestinal bacterial collection.</title>
        <authorList>
            <person name="Pauvert C."/>
            <person name="Hitch T.C.A."/>
            <person name="Clavel T."/>
        </authorList>
    </citation>
    <scope>NUCLEOTIDE SEQUENCE [LARGE SCALE GENOMIC DNA]</scope>
    <source>
        <strain evidence="10 11">CLA-AA-H95</strain>
    </source>
</reference>
<comment type="similarity">
    <text evidence="4 8">Belongs to the pseudouridine synthase RluA family.</text>
</comment>
<comment type="catalytic activity">
    <reaction evidence="2">
        <text>uridine(955/2504/2580) in 23S rRNA = pseudouridine(955/2504/2580) in 23S rRNA</text>
        <dbReference type="Rhea" id="RHEA:42528"/>
        <dbReference type="Rhea" id="RHEA-COMP:10099"/>
        <dbReference type="Rhea" id="RHEA-COMP:10100"/>
        <dbReference type="ChEBI" id="CHEBI:65314"/>
        <dbReference type="ChEBI" id="CHEBI:65315"/>
        <dbReference type="EC" id="5.4.99.24"/>
    </reaction>
</comment>
<dbReference type="Gene3D" id="3.30.2350.10">
    <property type="entry name" value="Pseudouridine synthase"/>
    <property type="match status" value="1"/>
</dbReference>
<dbReference type="EC" id="5.4.99.-" evidence="8"/>
<dbReference type="RefSeq" id="WP_349078593.1">
    <property type="nucleotide sequence ID" value="NZ_JBBMEI010000094.1"/>
</dbReference>
<dbReference type="Gene3D" id="3.10.290.10">
    <property type="entry name" value="RNA-binding S4 domain"/>
    <property type="match status" value="1"/>
</dbReference>
<keyword evidence="7" id="KW-0694">RNA-binding</keyword>
<dbReference type="Pfam" id="PF00849">
    <property type="entry name" value="PseudoU_synth_2"/>
    <property type="match status" value="1"/>
</dbReference>
<evidence type="ECO:0000256" key="6">
    <source>
        <dbReference type="ARBA" id="ARBA00023235"/>
    </source>
</evidence>
<dbReference type="GO" id="GO:0016853">
    <property type="term" value="F:isomerase activity"/>
    <property type="evidence" value="ECO:0007669"/>
    <property type="project" value="UniProtKB-KW"/>
</dbReference>
<comment type="caution">
    <text evidence="10">The sequence shown here is derived from an EMBL/GenBank/DDBJ whole genome shotgun (WGS) entry which is preliminary data.</text>
</comment>
<evidence type="ECO:0000256" key="4">
    <source>
        <dbReference type="ARBA" id="ARBA00010876"/>
    </source>
</evidence>
<dbReference type="Proteomes" id="UP001446032">
    <property type="component" value="Unassembled WGS sequence"/>
</dbReference>
<feature type="domain" description="RNA-binding S4" evidence="9">
    <location>
        <begin position="13"/>
        <end position="73"/>
    </location>
</feature>
<keyword evidence="5" id="KW-0698">rRNA processing</keyword>
<dbReference type="PANTHER" id="PTHR21600:SF92">
    <property type="entry name" value="RIBOSOMAL LARGE SUBUNIT PSEUDOURIDINE SYNTHASE C"/>
    <property type="match status" value="1"/>
</dbReference>
<organism evidence="10 11">
    <name type="scientific">Blautia intestinihominis</name>
    <dbReference type="NCBI Taxonomy" id="3133152"/>
    <lineage>
        <taxon>Bacteria</taxon>
        <taxon>Bacillati</taxon>
        <taxon>Bacillota</taxon>
        <taxon>Clostridia</taxon>
        <taxon>Lachnospirales</taxon>
        <taxon>Lachnospiraceae</taxon>
        <taxon>Blautia</taxon>
    </lineage>
</organism>
<dbReference type="EMBL" id="JBBMEI010000094">
    <property type="protein sequence ID" value="MEQ2360051.1"/>
    <property type="molecule type" value="Genomic_DNA"/>
</dbReference>